<dbReference type="PROSITE" id="PS00815">
    <property type="entry name" value="AIPM_HOMOCIT_SYNTH_1"/>
    <property type="match status" value="1"/>
</dbReference>
<keyword evidence="7 11" id="KW-0808">Transferase</keyword>
<evidence type="ECO:0000256" key="11">
    <source>
        <dbReference type="HAMAP-Rule" id="MF_01025"/>
    </source>
</evidence>
<protein>
    <recommendedName>
        <fullName evidence="4 11">2-isopropylmalate synthase</fullName>
        <ecNumber evidence="3 11">2.3.3.13</ecNumber>
    </recommendedName>
    <alternativeName>
        <fullName evidence="11">Alpha-IPM synthase</fullName>
    </alternativeName>
    <alternativeName>
        <fullName evidence="11">Alpha-isopropylmalate synthase</fullName>
    </alternativeName>
</protein>
<dbReference type="InterPro" id="IPR054691">
    <property type="entry name" value="LeuA/HCS_post-cat"/>
</dbReference>
<proteinExistence type="inferred from homology"/>
<dbReference type="Gene3D" id="1.10.238.260">
    <property type="match status" value="1"/>
</dbReference>
<feature type="region of interest" description="Regulatory domain" evidence="11">
    <location>
        <begin position="390"/>
        <end position="519"/>
    </location>
</feature>
<comment type="similarity">
    <text evidence="2 11">Belongs to the alpha-IPM synthase/homocitrate synthase family. LeuA type 1 subfamily.</text>
</comment>
<dbReference type="FunFam" id="1.10.238.260:FF:000001">
    <property type="entry name" value="2-isopropylmalate synthase"/>
    <property type="match status" value="1"/>
</dbReference>
<dbReference type="Gene3D" id="3.30.160.270">
    <property type="match status" value="1"/>
</dbReference>
<sequence>MRHIRIFDTTLRDGEQSPGVALSLQQKLEIAHALARLNVDIIEAGFPVNGASEFECVSRIAREVQGPVICALARTHKLDIERAAAALESAEKRRIHVFTSASRVHLEYMLKKTPEQIIELTDEMVRYARTFTDDVEFSAQDVMRADFDFVLRLYDTAIAAGATTINIPDTTGYGTPLEYGALIKRIHDEVVRGRDVHISAHCHDDLGMATANSLAAVENGATQIECTINGIGERAGNTALEEVVMAIYTRRDHYQAETQINTREIYRISRMVERYTGMVVQPNKAIVGDNAFAHESGIHQDGVIKNKETYEIMNAELVGREAAVLVLGKHSGRAAVKKALHDLGYELDESQMQTVFQRFREIVDRKGPISTEELRALVESETAPTAHLFAIEQLQFFSGYGMLPTATVRLKTPKGEVTTTAIGDGPVDAVYKALSEAIEIQPELELYRVEAVTGTTEALGEVTVKLKLGEVLATGHGISPDIIEASARAYLDAANKLVAGQAAKHPPSLDEVQIKGIVR</sequence>
<comment type="subunit">
    <text evidence="11">Homodimer.</text>
</comment>
<dbReference type="Proteomes" id="UP000265341">
    <property type="component" value="Unassembled WGS sequence"/>
</dbReference>
<dbReference type="AlphaFoldDB" id="A0A399F2Z8"/>
<keyword evidence="14" id="KW-1185">Reference proteome</keyword>
<dbReference type="InterPro" id="IPR036230">
    <property type="entry name" value="LeuA_allosteric_dom_sf"/>
</dbReference>
<dbReference type="GO" id="GO:0030145">
    <property type="term" value="F:manganese ion binding"/>
    <property type="evidence" value="ECO:0007669"/>
    <property type="project" value="UniProtKB-UniRule"/>
</dbReference>
<dbReference type="PROSITE" id="PS50991">
    <property type="entry name" value="PYR_CT"/>
    <property type="match status" value="1"/>
</dbReference>
<dbReference type="OrthoDB" id="9804858at2"/>
<dbReference type="InterPro" id="IPR000891">
    <property type="entry name" value="PYR_CT"/>
</dbReference>
<dbReference type="CDD" id="cd07940">
    <property type="entry name" value="DRE_TIM_IPMS"/>
    <property type="match status" value="1"/>
</dbReference>
<keyword evidence="10 11" id="KW-0100">Branched-chain amino acid biosynthesis</keyword>
<dbReference type="NCBIfam" id="NF002086">
    <property type="entry name" value="PRK00915.1-3"/>
    <property type="match status" value="1"/>
</dbReference>
<evidence type="ECO:0000256" key="7">
    <source>
        <dbReference type="ARBA" id="ARBA00022679"/>
    </source>
</evidence>
<keyword evidence="6 11" id="KW-0028">Amino-acid biosynthesis</keyword>
<keyword evidence="13" id="KW-0012">Acyltransferase</keyword>
<dbReference type="PROSITE" id="PS00816">
    <property type="entry name" value="AIPM_HOMOCIT_SYNTH_2"/>
    <property type="match status" value="1"/>
</dbReference>
<evidence type="ECO:0000256" key="9">
    <source>
        <dbReference type="ARBA" id="ARBA00023211"/>
    </source>
</evidence>
<evidence type="ECO:0000256" key="5">
    <source>
        <dbReference type="ARBA" id="ARBA00022430"/>
    </source>
</evidence>
<evidence type="ECO:0000256" key="6">
    <source>
        <dbReference type="ARBA" id="ARBA00022605"/>
    </source>
</evidence>
<dbReference type="SMART" id="SM00917">
    <property type="entry name" value="LeuA_dimer"/>
    <property type="match status" value="1"/>
</dbReference>
<dbReference type="NCBIfam" id="TIGR00973">
    <property type="entry name" value="leuA_bact"/>
    <property type="match status" value="1"/>
</dbReference>
<evidence type="ECO:0000259" key="12">
    <source>
        <dbReference type="PROSITE" id="PS50991"/>
    </source>
</evidence>
<dbReference type="Gene3D" id="3.20.20.70">
    <property type="entry name" value="Aldolase class I"/>
    <property type="match status" value="1"/>
</dbReference>
<dbReference type="InterPro" id="IPR050073">
    <property type="entry name" value="2-IPM_HCS-like"/>
</dbReference>
<keyword evidence="5 11" id="KW-0432">Leucine biosynthesis</keyword>
<dbReference type="Pfam" id="PF22617">
    <property type="entry name" value="HCS_D2"/>
    <property type="match status" value="1"/>
</dbReference>
<feature type="binding site" evidence="11">
    <location>
        <position position="201"/>
    </location>
    <ligand>
        <name>Mn(2+)</name>
        <dbReference type="ChEBI" id="CHEBI:29035"/>
    </ligand>
</feature>
<comment type="cofactor">
    <cofactor evidence="11">
        <name>Mn(2+)</name>
        <dbReference type="ChEBI" id="CHEBI:29035"/>
    </cofactor>
</comment>
<evidence type="ECO:0000256" key="8">
    <source>
        <dbReference type="ARBA" id="ARBA00022723"/>
    </source>
</evidence>
<name>A0A399F2Z8_9DEIN</name>
<dbReference type="RefSeq" id="WP_119275612.1">
    <property type="nucleotide sequence ID" value="NZ_QWLA01000002.1"/>
</dbReference>
<evidence type="ECO:0000256" key="10">
    <source>
        <dbReference type="ARBA" id="ARBA00023304"/>
    </source>
</evidence>
<dbReference type="InterPro" id="IPR013785">
    <property type="entry name" value="Aldolase_TIM"/>
</dbReference>
<dbReference type="SUPFAM" id="SSF110921">
    <property type="entry name" value="2-isopropylmalate synthase LeuA, allosteric (dimerisation) domain"/>
    <property type="match status" value="1"/>
</dbReference>
<dbReference type="SUPFAM" id="SSF51569">
    <property type="entry name" value="Aldolase"/>
    <property type="match status" value="1"/>
</dbReference>
<feature type="binding site" evidence="11">
    <location>
        <position position="13"/>
    </location>
    <ligand>
        <name>Mn(2+)</name>
        <dbReference type="ChEBI" id="CHEBI:29035"/>
    </ligand>
</feature>
<evidence type="ECO:0000313" key="14">
    <source>
        <dbReference type="Proteomes" id="UP000265341"/>
    </source>
</evidence>
<comment type="pathway">
    <text evidence="1 11">Amino-acid biosynthesis; L-leucine biosynthesis; L-leucine from 3-methyl-2-oxobutanoate: step 1/4.</text>
</comment>
<dbReference type="PANTHER" id="PTHR10277:SF9">
    <property type="entry name" value="2-ISOPROPYLMALATE SYNTHASE 1, CHLOROPLASTIC-RELATED"/>
    <property type="match status" value="1"/>
</dbReference>
<organism evidence="13 14">
    <name type="scientific">Calidithermus roseus</name>
    <dbReference type="NCBI Taxonomy" id="1644118"/>
    <lineage>
        <taxon>Bacteria</taxon>
        <taxon>Thermotogati</taxon>
        <taxon>Deinococcota</taxon>
        <taxon>Deinococci</taxon>
        <taxon>Thermales</taxon>
        <taxon>Thermaceae</taxon>
        <taxon>Calidithermus</taxon>
    </lineage>
</organism>
<evidence type="ECO:0000256" key="1">
    <source>
        <dbReference type="ARBA" id="ARBA00004689"/>
    </source>
</evidence>
<dbReference type="GO" id="GO:0003852">
    <property type="term" value="F:2-isopropylmalate synthase activity"/>
    <property type="evidence" value="ECO:0007669"/>
    <property type="project" value="UniProtKB-UniRule"/>
</dbReference>
<reference evidence="13 14" key="1">
    <citation type="submission" date="2018-08" db="EMBL/GenBank/DDBJ databases">
        <title>Meiothermus roseus NBRC 110900 genome sequencing project.</title>
        <authorList>
            <person name="Da Costa M.S."/>
            <person name="Albuquerque L."/>
            <person name="Raposo P."/>
            <person name="Froufe H.J.C."/>
            <person name="Barroso C.S."/>
            <person name="Egas C."/>
        </authorList>
    </citation>
    <scope>NUCLEOTIDE SEQUENCE [LARGE SCALE GENOMIC DNA]</scope>
    <source>
        <strain evidence="13 14">NBRC 110900</strain>
    </source>
</reference>
<dbReference type="InterPro" id="IPR013709">
    <property type="entry name" value="2-isopropylmalate_synth_dimer"/>
</dbReference>
<dbReference type="Pfam" id="PF00682">
    <property type="entry name" value="HMGL-like"/>
    <property type="match status" value="1"/>
</dbReference>
<dbReference type="InterPro" id="IPR002034">
    <property type="entry name" value="AIPM/Hcit_synth_CS"/>
</dbReference>
<evidence type="ECO:0000313" key="13">
    <source>
        <dbReference type="EMBL" id="RIH89659.1"/>
    </source>
</evidence>
<feature type="binding site" evidence="11">
    <location>
        <position position="203"/>
    </location>
    <ligand>
        <name>Mn(2+)</name>
        <dbReference type="ChEBI" id="CHEBI:29035"/>
    </ligand>
</feature>
<gene>
    <name evidence="11 13" type="primary">leuA</name>
    <name evidence="13" type="ORF">Mrose_00248</name>
</gene>
<dbReference type="GO" id="GO:0003985">
    <property type="term" value="F:acetyl-CoA C-acetyltransferase activity"/>
    <property type="evidence" value="ECO:0007669"/>
    <property type="project" value="UniProtKB-UniRule"/>
</dbReference>
<feature type="domain" description="Pyruvate carboxyltransferase" evidence="12">
    <location>
        <begin position="4"/>
        <end position="266"/>
    </location>
</feature>
<dbReference type="GO" id="GO:0009098">
    <property type="term" value="P:L-leucine biosynthetic process"/>
    <property type="evidence" value="ECO:0007669"/>
    <property type="project" value="UniProtKB-UniRule"/>
</dbReference>
<evidence type="ECO:0000256" key="2">
    <source>
        <dbReference type="ARBA" id="ARBA00009396"/>
    </source>
</evidence>
<evidence type="ECO:0000256" key="4">
    <source>
        <dbReference type="ARBA" id="ARBA00018198"/>
    </source>
</evidence>
<dbReference type="GO" id="GO:0005737">
    <property type="term" value="C:cytoplasm"/>
    <property type="evidence" value="ECO:0007669"/>
    <property type="project" value="UniProtKB-UniRule"/>
</dbReference>
<comment type="caution">
    <text evidence="13">The sequence shown here is derived from an EMBL/GenBank/DDBJ whole genome shotgun (WGS) entry which is preliminary data.</text>
</comment>
<dbReference type="UniPathway" id="UPA00048">
    <property type="reaction ID" value="UER00070"/>
</dbReference>
<dbReference type="FunFam" id="3.20.20.70:FF:000010">
    <property type="entry name" value="2-isopropylmalate synthase"/>
    <property type="match status" value="1"/>
</dbReference>
<dbReference type="EMBL" id="QWLA01000002">
    <property type="protein sequence ID" value="RIH89659.1"/>
    <property type="molecule type" value="Genomic_DNA"/>
</dbReference>
<evidence type="ECO:0000256" key="3">
    <source>
        <dbReference type="ARBA" id="ARBA00012973"/>
    </source>
</evidence>
<accession>A0A399F2Z8</accession>
<keyword evidence="9 11" id="KW-0464">Manganese</keyword>
<dbReference type="PANTHER" id="PTHR10277">
    <property type="entry name" value="HOMOCITRATE SYNTHASE-RELATED"/>
    <property type="match status" value="1"/>
</dbReference>
<comment type="catalytic activity">
    <reaction evidence="11">
        <text>3-methyl-2-oxobutanoate + acetyl-CoA + H2O = (2S)-2-isopropylmalate + CoA + H(+)</text>
        <dbReference type="Rhea" id="RHEA:21524"/>
        <dbReference type="ChEBI" id="CHEBI:1178"/>
        <dbReference type="ChEBI" id="CHEBI:11851"/>
        <dbReference type="ChEBI" id="CHEBI:15377"/>
        <dbReference type="ChEBI" id="CHEBI:15378"/>
        <dbReference type="ChEBI" id="CHEBI:57287"/>
        <dbReference type="ChEBI" id="CHEBI:57288"/>
        <dbReference type="EC" id="2.3.3.13"/>
    </reaction>
</comment>
<dbReference type="EC" id="2.3.3.13" evidence="3 11"/>
<dbReference type="Pfam" id="PF08502">
    <property type="entry name" value="LeuA_dimer"/>
    <property type="match status" value="1"/>
</dbReference>
<dbReference type="HAMAP" id="MF_01025">
    <property type="entry name" value="LeuA_type1"/>
    <property type="match status" value="1"/>
</dbReference>
<comment type="function">
    <text evidence="11">Catalyzes the condensation of the acetyl group of acetyl-CoA with 3-methyl-2-oxobutanoate (2-ketoisovalerate) to form 3-carboxy-3-hydroxy-4-methylpentanoate (2-isopropylmalate).</text>
</comment>
<dbReference type="InterPro" id="IPR005671">
    <property type="entry name" value="LeuA_bact_synth"/>
</dbReference>
<keyword evidence="11" id="KW-0963">Cytoplasm</keyword>
<feature type="binding site" evidence="11">
    <location>
        <position position="237"/>
    </location>
    <ligand>
        <name>Mn(2+)</name>
        <dbReference type="ChEBI" id="CHEBI:29035"/>
    </ligand>
</feature>
<keyword evidence="8 11" id="KW-0479">Metal-binding</keyword>